<accession>A0A6N3FTF0</accession>
<dbReference type="RefSeq" id="WP_156531262.1">
    <property type="nucleotide sequence ID" value="NZ_CACRUE010000045.1"/>
</dbReference>
<reference evidence="2" key="1">
    <citation type="submission" date="2019-11" db="EMBL/GenBank/DDBJ databases">
        <authorList>
            <person name="Feng L."/>
        </authorList>
    </citation>
    <scope>NUCLEOTIDE SEQUENCE</scope>
    <source>
        <strain evidence="2">IbartlettiiLFYP30</strain>
    </source>
</reference>
<sequence length="441" mass="52071">MDDIKPSKSTKISEIDFKDFIKIISFSALGICIFFFPVIINKQLIFPIFFITDLVYLKYEQFVYICVVVFISLLSIKQIGKNEKDLIDKIDITLKLVSLLILIILITKHEFIFFKDEDLVQIMKESIFKITILLPISSLFLPFLLNYGLLYLFDCFFSRFTKRFFRVSGKNILIFLIFFFVDSFLGFYVVYKLYKEGKLRKNECINAVLNYPVLNFSLVIYISTQLKINFITLVICYLFIFAITNIIICRIYPIKNKQKTFFVKNKYKEKSCRKNKFKMAISLYLQNKEGKNIFKNILNYFNEVINIASNIIPILLISFLFTDILIRNDNIINSLSNLYSMFFEKLKMPYYDYISKSITLGFFNQIYSIEALNNAITFVSRLIIAIIIICQGISFTTNIVFIRLNMRFITYKDILVVYIEKILIMSLIIFLIYYFYLGFSA</sequence>
<name>A0A6N3FTF0_9FIRM</name>
<feature type="transmembrane region" description="Helical" evidence="1">
    <location>
        <begin position="228"/>
        <end position="252"/>
    </location>
</feature>
<keyword evidence="1" id="KW-0812">Transmembrane</keyword>
<evidence type="ECO:0008006" key="3">
    <source>
        <dbReference type="Google" id="ProtNLM"/>
    </source>
</evidence>
<feature type="transmembrane region" description="Helical" evidence="1">
    <location>
        <begin position="382"/>
        <end position="402"/>
    </location>
</feature>
<feature type="transmembrane region" description="Helical" evidence="1">
    <location>
        <begin position="203"/>
        <end position="222"/>
    </location>
</feature>
<gene>
    <name evidence="2" type="ORF">IBLFYP30_00570</name>
</gene>
<keyword evidence="1" id="KW-0472">Membrane</keyword>
<evidence type="ECO:0000256" key="1">
    <source>
        <dbReference type="SAM" id="Phobius"/>
    </source>
</evidence>
<protein>
    <recommendedName>
        <fullName evidence="3">Nucleoside recognition</fullName>
    </recommendedName>
</protein>
<dbReference type="AlphaFoldDB" id="A0A6N3FTF0"/>
<keyword evidence="1" id="KW-1133">Transmembrane helix</keyword>
<feature type="transmembrane region" description="Helical" evidence="1">
    <location>
        <begin position="61"/>
        <end position="80"/>
    </location>
</feature>
<proteinExistence type="predicted"/>
<feature type="transmembrane region" description="Helical" evidence="1">
    <location>
        <begin position="414"/>
        <end position="436"/>
    </location>
</feature>
<feature type="transmembrane region" description="Helical" evidence="1">
    <location>
        <begin position="304"/>
        <end position="326"/>
    </location>
</feature>
<feature type="transmembrane region" description="Helical" evidence="1">
    <location>
        <begin position="20"/>
        <end position="40"/>
    </location>
</feature>
<evidence type="ECO:0000313" key="2">
    <source>
        <dbReference type="EMBL" id="VYU55562.1"/>
    </source>
</evidence>
<feature type="transmembrane region" description="Helical" evidence="1">
    <location>
        <begin position="172"/>
        <end position="191"/>
    </location>
</feature>
<feature type="transmembrane region" description="Helical" evidence="1">
    <location>
        <begin position="126"/>
        <end position="152"/>
    </location>
</feature>
<dbReference type="EMBL" id="CACRUE010000045">
    <property type="protein sequence ID" value="VYU55562.1"/>
    <property type="molecule type" value="Genomic_DNA"/>
</dbReference>
<organism evidence="2">
    <name type="scientific">Intestinibacter bartlettii</name>
    <dbReference type="NCBI Taxonomy" id="261299"/>
    <lineage>
        <taxon>Bacteria</taxon>
        <taxon>Bacillati</taxon>
        <taxon>Bacillota</taxon>
        <taxon>Clostridia</taxon>
        <taxon>Peptostreptococcales</taxon>
        <taxon>Peptostreptococcaceae</taxon>
        <taxon>Intestinibacter</taxon>
    </lineage>
</organism>